<evidence type="ECO:0000313" key="1">
    <source>
        <dbReference type="EMBL" id="CCQ89518.1"/>
    </source>
</evidence>
<reference evidence="1 2" key="1">
    <citation type="journal article" date="2013" name="Front. Microbiol.">
        <title>The genome of Nitrospina gracilis illuminates the metabolism and evolution of the major marine nitrite oxidizer.</title>
        <authorList>
            <person name="Luecker S."/>
            <person name="Nowka B."/>
            <person name="Rattei T."/>
            <person name="Spieck E."/>
            <person name="and Daims H."/>
        </authorList>
    </citation>
    <scope>NUCLEOTIDE SEQUENCE [LARGE SCALE GENOMIC DNA]</scope>
    <source>
        <strain evidence="1 2">3/211</strain>
    </source>
</reference>
<keyword evidence="2" id="KW-1185">Reference proteome</keyword>
<dbReference type="HOGENOM" id="CLU_1650348_0_0_0"/>
<dbReference type="InParanoid" id="M1Z8V6"/>
<dbReference type="AlphaFoldDB" id="M1Z8V6"/>
<sequence>MDSVGKPLVETNLYGYVLADPVNNVDPLGLFTLNDLSNFSAGFGDAITFGGTKWVREQLNDGRDIVDDCSSAYSSGGLTGTGLSFALGGSGIARVAGWTVKFSRYRFGGAGMTVAKNGVRRFGLDWGPFKYKGRMVYRPHYHRGSTKSQIKKHRPWQGGF</sequence>
<gene>
    <name evidence="1" type="ORF">NITGR_1070003</name>
</gene>
<evidence type="ECO:0008006" key="3">
    <source>
        <dbReference type="Google" id="ProtNLM"/>
    </source>
</evidence>
<dbReference type="EMBL" id="CAQJ01000010">
    <property type="protein sequence ID" value="CCQ89518.1"/>
    <property type="molecule type" value="Genomic_DNA"/>
</dbReference>
<dbReference type="STRING" id="1266370.NITGR_1070003"/>
<proteinExistence type="predicted"/>
<dbReference type="Proteomes" id="UP000011704">
    <property type="component" value="Unassembled WGS sequence"/>
</dbReference>
<organism evidence="1 2">
    <name type="scientific">Nitrospina gracilis (strain 3/211)</name>
    <dbReference type="NCBI Taxonomy" id="1266370"/>
    <lineage>
        <taxon>Bacteria</taxon>
        <taxon>Pseudomonadati</taxon>
        <taxon>Nitrospinota/Tectimicrobiota group</taxon>
        <taxon>Nitrospinota</taxon>
        <taxon>Nitrospinia</taxon>
        <taxon>Nitrospinales</taxon>
        <taxon>Nitrospinaceae</taxon>
        <taxon>Nitrospina</taxon>
    </lineage>
</organism>
<evidence type="ECO:0000313" key="2">
    <source>
        <dbReference type="Proteomes" id="UP000011704"/>
    </source>
</evidence>
<accession>M1Z8V6</accession>
<name>M1Z8V6_NITG3</name>
<protein>
    <recommendedName>
        <fullName evidence="3">RHS repeat-associated core domain-containing protein</fullName>
    </recommendedName>
</protein>
<comment type="caution">
    <text evidence="1">The sequence shown here is derived from an EMBL/GenBank/DDBJ whole genome shotgun (WGS) entry which is preliminary data.</text>
</comment>